<dbReference type="RefSeq" id="WP_009193430.1">
    <property type="nucleotide sequence ID" value="NZ_AODQ01000001.1"/>
</dbReference>
<dbReference type="STRING" id="1279009.ADICEAN_00016"/>
<organism evidence="1 2">
    <name type="scientific">Cesiribacter andamanensis AMV16</name>
    <dbReference type="NCBI Taxonomy" id="1279009"/>
    <lineage>
        <taxon>Bacteria</taxon>
        <taxon>Pseudomonadati</taxon>
        <taxon>Bacteroidota</taxon>
        <taxon>Cytophagia</taxon>
        <taxon>Cytophagales</taxon>
        <taxon>Cesiribacteraceae</taxon>
        <taxon>Cesiribacter</taxon>
    </lineage>
</organism>
<dbReference type="AlphaFoldDB" id="M7NST6"/>
<proteinExistence type="predicted"/>
<name>M7NST6_9BACT</name>
<dbReference type="Proteomes" id="UP000011910">
    <property type="component" value="Unassembled WGS sequence"/>
</dbReference>
<dbReference type="OrthoDB" id="980828at2"/>
<evidence type="ECO:0000313" key="1">
    <source>
        <dbReference type="EMBL" id="EMR04745.1"/>
    </source>
</evidence>
<sequence length="130" mass="15271">MDNFVLLYHFEDKKAEQVFEKEIADRFSRHTTEQTGNVRYFGFAERAEPAAVDKLNTILNRVDIGTKDYVALYHAGKSDPDMIQRQMLVGHDTHVEKKVQRLSEDAHRDSLSRLLEYRYDKVNQQPKNRS</sequence>
<dbReference type="eggNOG" id="ENOG502ZDKJ">
    <property type="taxonomic scope" value="Bacteria"/>
</dbReference>
<keyword evidence="2" id="KW-1185">Reference proteome</keyword>
<accession>M7NST6</accession>
<reference evidence="1 2" key="1">
    <citation type="journal article" date="2013" name="Genome Announc.">
        <title>Draft Genome Sequence of Cesiribacter andamanensis Strain AMV16T, Isolated from a Soil Sample from a Mud Volcano in the Andaman Islands, India.</title>
        <authorList>
            <person name="Shivaji S."/>
            <person name="Ara S."/>
            <person name="Begum Z."/>
            <person name="Srinivas T.N."/>
            <person name="Singh A."/>
            <person name="Kumar Pinnaka A."/>
        </authorList>
    </citation>
    <scope>NUCLEOTIDE SEQUENCE [LARGE SCALE GENOMIC DNA]</scope>
    <source>
        <strain evidence="1 2">AMV16</strain>
    </source>
</reference>
<protein>
    <submittedName>
        <fullName evidence="1">Uncharacterized protein</fullName>
    </submittedName>
</protein>
<dbReference type="EMBL" id="AODQ01000001">
    <property type="protein sequence ID" value="EMR04745.1"/>
    <property type="molecule type" value="Genomic_DNA"/>
</dbReference>
<evidence type="ECO:0000313" key="2">
    <source>
        <dbReference type="Proteomes" id="UP000011910"/>
    </source>
</evidence>
<comment type="caution">
    <text evidence="1">The sequence shown here is derived from an EMBL/GenBank/DDBJ whole genome shotgun (WGS) entry which is preliminary data.</text>
</comment>
<gene>
    <name evidence="1" type="ORF">ADICEAN_00016</name>
</gene>